<dbReference type="VEuPathDB" id="FungiDB:MSYG_2951"/>
<dbReference type="SUPFAM" id="SSF54928">
    <property type="entry name" value="RNA-binding domain, RBD"/>
    <property type="match status" value="1"/>
</dbReference>
<keyword evidence="4" id="KW-1185">Reference proteome</keyword>
<dbReference type="GO" id="GO:0005730">
    <property type="term" value="C:nucleolus"/>
    <property type="evidence" value="ECO:0007669"/>
    <property type="project" value="TreeGrafter"/>
</dbReference>
<protein>
    <submittedName>
        <fullName evidence="3">Similar to S.cerevisiae protein NOP13 (Nucleolar protein found in preribosomal complexes)</fullName>
    </submittedName>
</protein>
<dbReference type="STRING" id="1230383.M5E9J5"/>
<accession>M5E9J5</accession>
<evidence type="ECO:0000256" key="1">
    <source>
        <dbReference type="ARBA" id="ARBA00022884"/>
    </source>
</evidence>
<dbReference type="PANTHER" id="PTHR23236:SF95">
    <property type="entry name" value="NUCLEOLAR PROTEIN 13"/>
    <property type="match status" value="1"/>
</dbReference>
<organism evidence="3 4">
    <name type="scientific">Malassezia sympodialis (strain ATCC 42132)</name>
    <name type="common">Atopic eczema-associated yeast</name>
    <dbReference type="NCBI Taxonomy" id="1230383"/>
    <lineage>
        <taxon>Eukaryota</taxon>
        <taxon>Fungi</taxon>
        <taxon>Dikarya</taxon>
        <taxon>Basidiomycota</taxon>
        <taxon>Ustilaginomycotina</taxon>
        <taxon>Malasseziomycetes</taxon>
        <taxon>Malasseziales</taxon>
        <taxon>Malasseziaceae</taxon>
        <taxon>Malassezia</taxon>
    </lineage>
</organism>
<feature type="compositionally biased region" description="Basic and acidic residues" evidence="2">
    <location>
        <begin position="1"/>
        <end position="21"/>
    </location>
</feature>
<dbReference type="HOGENOM" id="CLU_027451_0_0_1"/>
<dbReference type="OrthoDB" id="439808at2759"/>
<evidence type="ECO:0000313" key="4">
    <source>
        <dbReference type="Proteomes" id="UP000186303"/>
    </source>
</evidence>
<dbReference type="KEGG" id="msym:MSY001_2030"/>
<evidence type="ECO:0000313" key="3">
    <source>
        <dbReference type="EMBL" id="SHO78604.1"/>
    </source>
</evidence>
<dbReference type="SMART" id="SM00360">
    <property type="entry name" value="RRM"/>
    <property type="match status" value="2"/>
</dbReference>
<evidence type="ECO:0000256" key="2">
    <source>
        <dbReference type="SAM" id="MobiDB-lite"/>
    </source>
</evidence>
<feature type="region of interest" description="Disordered" evidence="2">
    <location>
        <begin position="1"/>
        <end position="90"/>
    </location>
</feature>
<dbReference type="PANTHER" id="PTHR23236">
    <property type="entry name" value="EUKARYOTIC TRANSLATION INITIATION FACTOR 4B/4H"/>
    <property type="match status" value="1"/>
</dbReference>
<dbReference type="Pfam" id="PF00076">
    <property type="entry name" value="RRM_1"/>
    <property type="match status" value="2"/>
</dbReference>
<dbReference type="OMA" id="NHEAYAS"/>
<feature type="compositionally biased region" description="Basic residues" evidence="2">
    <location>
        <begin position="376"/>
        <end position="387"/>
    </location>
</feature>
<dbReference type="InterPro" id="IPR035979">
    <property type="entry name" value="RBD_domain_sf"/>
</dbReference>
<dbReference type="InterPro" id="IPR012677">
    <property type="entry name" value="Nucleotide-bd_a/b_plait_sf"/>
</dbReference>
<feature type="compositionally biased region" description="Basic and acidic residues" evidence="2">
    <location>
        <begin position="32"/>
        <end position="45"/>
    </location>
</feature>
<feature type="compositionally biased region" description="Polar residues" evidence="2">
    <location>
        <begin position="345"/>
        <end position="360"/>
    </location>
</feature>
<dbReference type="InterPro" id="IPR000504">
    <property type="entry name" value="RRM_dom"/>
</dbReference>
<gene>
    <name evidence="3" type="ORF">MSYG_2951</name>
</gene>
<name>M5E9J5_MALS4</name>
<reference evidence="4" key="1">
    <citation type="journal article" date="2017" name="Nucleic Acids Res.">
        <title>Proteogenomics produces comprehensive and highly accurate protein-coding gene annotation in a complete genome assembly of Malassezia sympodialis.</title>
        <authorList>
            <person name="Zhu Y."/>
            <person name="Engstroem P.G."/>
            <person name="Tellgren-Roth C."/>
            <person name="Baudo C.D."/>
            <person name="Kennell J.C."/>
            <person name="Sun S."/>
            <person name="Billmyre R.B."/>
            <person name="Schroeder M.S."/>
            <person name="Andersson A."/>
            <person name="Holm T."/>
            <person name="Sigurgeirsson B."/>
            <person name="Wu G."/>
            <person name="Sankaranarayanan S.R."/>
            <person name="Siddharthan R."/>
            <person name="Sanyal K."/>
            <person name="Lundeberg J."/>
            <person name="Nystedt B."/>
            <person name="Boekhout T."/>
            <person name="Dawson T.L. Jr."/>
            <person name="Heitman J."/>
            <person name="Scheynius A."/>
            <person name="Lehtioe J."/>
        </authorList>
    </citation>
    <scope>NUCLEOTIDE SEQUENCE [LARGE SCALE GENOMIC DNA]</scope>
    <source>
        <strain evidence="4">ATCC 42132</strain>
    </source>
</reference>
<sequence length="413" mass="45686">MSDEALTNKERRLARKAEKQKQRAGQAGETNAPKEETRLTKRPVDDAEILGDPVDEPHDLSEEPLSHKEKRKRRKMEKQVNLQEDEKESRPQRLQRSAFCVWIGNLPFSTTVDELSEWLAENEVEGVSRVHMTPGARRAENNKGFAYVDLPSEAEVDKCVALSETMLHGRRLLIKNGNDFRGRPGLDPSAAELGGSPAGGRTGLTKTAQRILRAQKNPPAPTLFMGNLSFETSEDDIRELLESSVRRRHMEGVETDDASMAPPQAGIRKIRMGTFEDTGKCKGFAFIDFDSAAQATKALIEPRNARLLGRTLQLEFAGVDAVRRGASKDLLPDYVPGRRRRRAAQGTQAPSEVPSTSMQDTQDEPDQAAMDAPSAPRRKASAPRRLRPGAANASAPRQSYGIVPSEGKRTTFE</sequence>
<dbReference type="Gene3D" id="3.30.70.330">
    <property type="match status" value="2"/>
</dbReference>
<keyword evidence="1" id="KW-0694">RNA-binding</keyword>
<dbReference type="EMBL" id="LT671824">
    <property type="protein sequence ID" value="SHO78604.1"/>
    <property type="molecule type" value="Genomic_DNA"/>
</dbReference>
<dbReference type="PROSITE" id="PS50102">
    <property type="entry name" value="RRM"/>
    <property type="match status" value="2"/>
</dbReference>
<dbReference type="Proteomes" id="UP000186303">
    <property type="component" value="Chromosome 4"/>
</dbReference>
<proteinExistence type="predicted"/>
<dbReference type="GO" id="GO:0003723">
    <property type="term" value="F:RNA binding"/>
    <property type="evidence" value="ECO:0007669"/>
    <property type="project" value="UniProtKB-UniRule"/>
</dbReference>
<feature type="region of interest" description="Disordered" evidence="2">
    <location>
        <begin position="330"/>
        <end position="413"/>
    </location>
</feature>
<dbReference type="AlphaFoldDB" id="M5E9J5"/>
<feature type="compositionally biased region" description="Basic and acidic residues" evidence="2">
    <location>
        <begin position="55"/>
        <end position="67"/>
    </location>
</feature>
<dbReference type="RefSeq" id="XP_018740578.1">
    <property type="nucleotide sequence ID" value="XM_018883860.1"/>
</dbReference>